<dbReference type="AlphaFoldDB" id="A0A918Q551"/>
<gene>
    <name evidence="3" type="ORF">GCM10007049_27410</name>
</gene>
<keyword evidence="4" id="KW-1185">Reference proteome</keyword>
<reference evidence="3" key="2">
    <citation type="submission" date="2020-09" db="EMBL/GenBank/DDBJ databases">
        <authorList>
            <person name="Sun Q."/>
            <person name="Kim S."/>
        </authorList>
    </citation>
    <scope>NUCLEOTIDE SEQUENCE</scope>
    <source>
        <strain evidence="3">KCTC 12368</strain>
    </source>
</reference>
<keyword evidence="1" id="KW-0472">Membrane</keyword>
<dbReference type="InterPro" id="IPR029058">
    <property type="entry name" value="AB_hydrolase_fold"/>
</dbReference>
<evidence type="ECO:0000313" key="3">
    <source>
        <dbReference type="EMBL" id="GGZ32441.1"/>
    </source>
</evidence>
<proteinExistence type="predicted"/>
<dbReference type="EMBL" id="BMWX01000004">
    <property type="protein sequence ID" value="GGZ32441.1"/>
    <property type="molecule type" value="Genomic_DNA"/>
</dbReference>
<name>A0A918Q551_9BACT</name>
<dbReference type="RefSeq" id="WP_018475979.1">
    <property type="nucleotide sequence ID" value="NZ_BMWX01000004.1"/>
</dbReference>
<dbReference type="Pfam" id="PF12146">
    <property type="entry name" value="Hydrolase_4"/>
    <property type="match status" value="1"/>
</dbReference>
<comment type="caution">
    <text evidence="3">The sequence shown here is derived from an EMBL/GenBank/DDBJ whole genome shotgun (WGS) entry which is preliminary data.</text>
</comment>
<protein>
    <recommendedName>
        <fullName evidence="2">Serine aminopeptidase S33 domain-containing protein</fullName>
    </recommendedName>
</protein>
<sequence length="333" mass="38053">MKNKILKWGIKTFLITVGIYASICFTLIYWPIKLEKNIENYDFSSVKKHSEINSGTEQWLKMRDGQEIFSRIYKSKSNDVMILIHGSGSESRYLSEIANEIASRNIATVITPDVRGHGRNKGKRGDIDFIGQLENDIEDLIHFSNKKLYANKIILAGHSSGGGFILRYIGNPNNRKVDKAILIAPYLGYKAPTVKPNSGGWVIVALKRIIGLSMLNNLGIKKLNTLPVLFFNRPKNINDSLQVPSYSYNMVMNFDSKNYEQEIKNIEIPCLVLVGKKDESFYPEKFPIVFKPSKKFTEVEIMENVKHLDIVKNKLTFKLIEEWNEKNKTVANN</sequence>
<reference evidence="3" key="1">
    <citation type="journal article" date="2014" name="Int. J. Syst. Evol. Microbiol.">
        <title>Complete genome sequence of Corynebacterium casei LMG S-19264T (=DSM 44701T), isolated from a smear-ripened cheese.</title>
        <authorList>
            <consortium name="US DOE Joint Genome Institute (JGI-PGF)"/>
            <person name="Walter F."/>
            <person name="Albersmeier A."/>
            <person name="Kalinowski J."/>
            <person name="Ruckert C."/>
        </authorList>
    </citation>
    <scope>NUCLEOTIDE SEQUENCE</scope>
    <source>
        <strain evidence="3">KCTC 12368</strain>
    </source>
</reference>
<dbReference type="InterPro" id="IPR022742">
    <property type="entry name" value="Hydrolase_4"/>
</dbReference>
<organism evidence="3 4">
    <name type="scientific">Echinicola pacifica</name>
    <dbReference type="NCBI Taxonomy" id="346377"/>
    <lineage>
        <taxon>Bacteria</taxon>
        <taxon>Pseudomonadati</taxon>
        <taxon>Bacteroidota</taxon>
        <taxon>Cytophagia</taxon>
        <taxon>Cytophagales</taxon>
        <taxon>Cyclobacteriaceae</taxon>
        <taxon>Echinicola</taxon>
    </lineage>
</organism>
<dbReference type="Proteomes" id="UP000619457">
    <property type="component" value="Unassembled WGS sequence"/>
</dbReference>
<evidence type="ECO:0000259" key="2">
    <source>
        <dbReference type="Pfam" id="PF12146"/>
    </source>
</evidence>
<keyword evidence="1" id="KW-0812">Transmembrane</keyword>
<evidence type="ECO:0000313" key="4">
    <source>
        <dbReference type="Proteomes" id="UP000619457"/>
    </source>
</evidence>
<feature type="transmembrane region" description="Helical" evidence="1">
    <location>
        <begin position="12"/>
        <end position="32"/>
    </location>
</feature>
<evidence type="ECO:0000256" key="1">
    <source>
        <dbReference type="SAM" id="Phobius"/>
    </source>
</evidence>
<dbReference type="InterPro" id="IPR051044">
    <property type="entry name" value="MAG_DAG_Lipase"/>
</dbReference>
<accession>A0A918Q551</accession>
<keyword evidence="1" id="KW-1133">Transmembrane helix</keyword>
<feature type="domain" description="Serine aminopeptidase S33" evidence="2">
    <location>
        <begin position="77"/>
        <end position="284"/>
    </location>
</feature>
<dbReference type="SUPFAM" id="SSF53474">
    <property type="entry name" value="alpha/beta-Hydrolases"/>
    <property type="match status" value="1"/>
</dbReference>
<dbReference type="Gene3D" id="3.40.50.1820">
    <property type="entry name" value="alpha/beta hydrolase"/>
    <property type="match status" value="1"/>
</dbReference>
<dbReference type="PANTHER" id="PTHR11614">
    <property type="entry name" value="PHOSPHOLIPASE-RELATED"/>
    <property type="match status" value="1"/>
</dbReference>